<organism evidence="1">
    <name type="scientific">marine sediment metagenome</name>
    <dbReference type="NCBI Taxonomy" id="412755"/>
    <lineage>
        <taxon>unclassified sequences</taxon>
        <taxon>metagenomes</taxon>
        <taxon>ecological metagenomes</taxon>
    </lineage>
</organism>
<sequence length="196" mass="22506">MKIGYYVQGSADEAFVHGLARRGCPDAEMAQGKFRGSTITSFRREIKKALLDLRDSKACDILVFLTDSDVNAWRDVKKREWDHVPVACRHMCVFGVAERNIECWLAINRSALAEELQCDPSDIPNDDPSGFVQRRFDLGQRDAAREEAKDRVSRFVETAPLKSWIEGSRSFEEFYEDVRRLALQRKCDLPNERDTS</sequence>
<dbReference type="EMBL" id="LAZR01054638">
    <property type="protein sequence ID" value="KKK78126.1"/>
    <property type="molecule type" value="Genomic_DNA"/>
</dbReference>
<reference evidence="1" key="1">
    <citation type="journal article" date="2015" name="Nature">
        <title>Complex archaea that bridge the gap between prokaryotes and eukaryotes.</title>
        <authorList>
            <person name="Spang A."/>
            <person name="Saw J.H."/>
            <person name="Jorgensen S.L."/>
            <person name="Zaremba-Niedzwiedzka K."/>
            <person name="Martijn J."/>
            <person name="Lind A.E."/>
            <person name="van Eijk R."/>
            <person name="Schleper C."/>
            <person name="Guy L."/>
            <person name="Ettema T.J."/>
        </authorList>
    </citation>
    <scope>NUCLEOTIDE SEQUENCE</scope>
</reference>
<evidence type="ECO:0008006" key="2">
    <source>
        <dbReference type="Google" id="ProtNLM"/>
    </source>
</evidence>
<gene>
    <name evidence="1" type="ORF">LCGC14_2846680</name>
</gene>
<proteinExistence type="predicted"/>
<comment type="caution">
    <text evidence="1">The sequence shown here is derived from an EMBL/GenBank/DDBJ whole genome shotgun (WGS) entry which is preliminary data.</text>
</comment>
<accession>A0A0F9B0N2</accession>
<evidence type="ECO:0000313" key="1">
    <source>
        <dbReference type="EMBL" id="KKK78126.1"/>
    </source>
</evidence>
<protein>
    <recommendedName>
        <fullName evidence="2">DUF4276 family protein</fullName>
    </recommendedName>
</protein>
<dbReference type="AlphaFoldDB" id="A0A0F9B0N2"/>
<name>A0A0F9B0N2_9ZZZZ</name>